<dbReference type="PANTHER" id="PTHR46599">
    <property type="entry name" value="PIGGYBAC TRANSPOSABLE ELEMENT-DERIVED PROTEIN 4"/>
    <property type="match status" value="1"/>
</dbReference>
<gene>
    <name evidence="3" type="primary">LOC106808454</name>
</gene>
<organism evidence="2 3">
    <name type="scientific">Priapulus caudatus</name>
    <name type="common">Priapulid worm</name>
    <dbReference type="NCBI Taxonomy" id="37621"/>
    <lineage>
        <taxon>Eukaryota</taxon>
        <taxon>Metazoa</taxon>
        <taxon>Ecdysozoa</taxon>
        <taxon>Scalidophora</taxon>
        <taxon>Priapulida</taxon>
        <taxon>Priapulimorpha</taxon>
        <taxon>Priapulimorphida</taxon>
        <taxon>Priapulidae</taxon>
        <taxon>Priapulus</taxon>
    </lineage>
</organism>
<evidence type="ECO:0000259" key="1">
    <source>
        <dbReference type="Pfam" id="PF13843"/>
    </source>
</evidence>
<evidence type="ECO:0000313" key="3">
    <source>
        <dbReference type="RefSeq" id="XP_014666671.1"/>
    </source>
</evidence>
<name>A0ABM1E3A0_PRICU</name>
<accession>A0ABM1E3A0</accession>
<dbReference type="Pfam" id="PF13843">
    <property type="entry name" value="DDE_Tnp_1_7"/>
    <property type="match status" value="1"/>
</dbReference>
<dbReference type="RefSeq" id="XP_014666671.1">
    <property type="nucleotide sequence ID" value="XM_014811185.1"/>
</dbReference>
<protein>
    <submittedName>
        <fullName evidence="3">Uncharacterized protein LOC106808454</fullName>
    </submittedName>
</protein>
<sequence length="471" mass="54149">MKAFLGILIVMGYNKQPHVIHYWSTDDDLGNQLISKTMSRARYKQIMKYLSYSDHPYARPGSEALRRQKEAEKQDPLVCVKAVVERINRNSRCARNPGAEIAVEESIIGFKGRRPLKVLTHSKCSSGIKSGHRVYSLTDPMTGYIYLDEVHYSNKEMGTVEGQPHYRGNNVQCQIADVLLKSFYGAGHRVYFDNITVTSQFFDFLFTRNTYGCGIAKDDLPHDLKHLEPKDMIPGQAVHRQDGPVLATAWLDKKKLCILSTVTNPSSKAATTKRRVRQENGTLEPKTIPVPVNVKLFQDFTKSMELADLMRSCFSFGKPSKKLHRFLFNYKANQSITNAFINWKEFSTRKQLNVALITDLDQLTFRRKLAHQLIGGFQGRQRKKRAFYPKPEGAIGETSSQAPTRRRRNVNIHKLEHSTTKRECVQCRRNNRNTQAKKPRPHESRYKCARCDVHLCHPATRPECWNEHQLL</sequence>
<dbReference type="InterPro" id="IPR029526">
    <property type="entry name" value="PGBD"/>
</dbReference>
<proteinExistence type="predicted"/>
<feature type="domain" description="PiggyBac transposable element-derived protein" evidence="1">
    <location>
        <begin position="1"/>
        <end position="340"/>
    </location>
</feature>
<dbReference type="PANTHER" id="PTHR46599:SF3">
    <property type="entry name" value="PIGGYBAC TRANSPOSABLE ELEMENT-DERIVED PROTEIN 4"/>
    <property type="match status" value="1"/>
</dbReference>
<evidence type="ECO:0000313" key="2">
    <source>
        <dbReference type="Proteomes" id="UP000695022"/>
    </source>
</evidence>
<dbReference type="GeneID" id="106808454"/>
<dbReference type="Proteomes" id="UP000695022">
    <property type="component" value="Unplaced"/>
</dbReference>
<reference evidence="3" key="1">
    <citation type="submission" date="2025-08" db="UniProtKB">
        <authorList>
            <consortium name="RefSeq"/>
        </authorList>
    </citation>
    <scope>IDENTIFICATION</scope>
</reference>
<keyword evidence="2" id="KW-1185">Reference proteome</keyword>